<dbReference type="Proteomes" id="UP001054945">
    <property type="component" value="Unassembled WGS sequence"/>
</dbReference>
<reference evidence="1 2" key="1">
    <citation type="submission" date="2021-06" db="EMBL/GenBank/DDBJ databases">
        <title>Caerostris extrusa draft genome.</title>
        <authorList>
            <person name="Kono N."/>
            <person name="Arakawa K."/>
        </authorList>
    </citation>
    <scope>NUCLEOTIDE SEQUENCE [LARGE SCALE GENOMIC DNA]</scope>
</reference>
<evidence type="ECO:0000313" key="2">
    <source>
        <dbReference type="Proteomes" id="UP001054945"/>
    </source>
</evidence>
<organism evidence="1 2">
    <name type="scientific">Caerostris extrusa</name>
    <name type="common">Bark spider</name>
    <name type="synonym">Caerostris bankana</name>
    <dbReference type="NCBI Taxonomy" id="172846"/>
    <lineage>
        <taxon>Eukaryota</taxon>
        <taxon>Metazoa</taxon>
        <taxon>Ecdysozoa</taxon>
        <taxon>Arthropoda</taxon>
        <taxon>Chelicerata</taxon>
        <taxon>Arachnida</taxon>
        <taxon>Araneae</taxon>
        <taxon>Araneomorphae</taxon>
        <taxon>Entelegynae</taxon>
        <taxon>Araneoidea</taxon>
        <taxon>Araneidae</taxon>
        <taxon>Caerostris</taxon>
    </lineage>
</organism>
<dbReference type="AlphaFoldDB" id="A0AAV4SCJ1"/>
<evidence type="ECO:0000313" key="1">
    <source>
        <dbReference type="EMBL" id="GIY30654.1"/>
    </source>
</evidence>
<dbReference type="EMBL" id="BPLR01009260">
    <property type="protein sequence ID" value="GIY30654.1"/>
    <property type="molecule type" value="Genomic_DNA"/>
</dbReference>
<keyword evidence="2" id="KW-1185">Reference proteome</keyword>
<gene>
    <name evidence="1" type="ORF">CEXT_111271</name>
</gene>
<comment type="caution">
    <text evidence="1">The sequence shown here is derived from an EMBL/GenBank/DDBJ whole genome shotgun (WGS) entry which is preliminary data.</text>
</comment>
<proteinExistence type="predicted"/>
<protein>
    <submittedName>
        <fullName evidence="1">Uncharacterized protein</fullName>
    </submittedName>
</protein>
<sequence>MSSFKSKCIVACVSYRKGNHRNCIKKAAEDFFQASSGVPSSTFLGCTSKIQSNCFDMLIKYSESLKKGIFLEINGNPEKRLQMQTRKIPRISKHFLYSTEIVCLPSKGTRVLRVC</sequence>
<name>A0AAV4SCJ1_CAEEX</name>
<accession>A0AAV4SCJ1</accession>